<dbReference type="Pfam" id="PF11154">
    <property type="entry name" value="DUF2934"/>
    <property type="match status" value="1"/>
</dbReference>
<dbReference type="HOGENOM" id="CLU_1991659_0_0_6"/>
<feature type="compositionally biased region" description="Low complexity" evidence="1">
    <location>
        <begin position="12"/>
        <end position="27"/>
    </location>
</feature>
<reference evidence="2" key="1">
    <citation type="submission" date="2015-12" db="EMBL/GenBank/DDBJ databases">
        <authorList>
            <person name="Tikhonova T.V."/>
            <person name="Pavlov A.R."/>
            <person name="Beletsky A.V."/>
            <person name="Mardanov A.V."/>
            <person name="Sorokin D.Y."/>
            <person name="Ravin N.V."/>
            <person name="Popov V.O."/>
        </authorList>
    </citation>
    <scope>NUCLEOTIDE SEQUENCE</scope>
    <source>
        <strain evidence="2">DSM 14787</strain>
    </source>
</reference>
<feature type="compositionally biased region" description="Low complexity" evidence="1">
    <location>
        <begin position="54"/>
        <end position="73"/>
    </location>
</feature>
<dbReference type="STRING" id="1255043.TVNIR_0280"/>
<gene>
    <name evidence="2" type="ordered locus">TVNIR_0280</name>
</gene>
<sequence length="119" mass="12503">MAKQPKKGVTQSEAAAAVSEPAATVAAKPKQPARASKKAAPTEKKPAARKAAPRKATNGSGARARNTATANGADVSPEQRYRMIQDAAYFIAERNGFTGDHHAHWLEAEQAIDAQLGGR</sequence>
<name>L0DUH1_THIND</name>
<dbReference type="KEGG" id="tni:TVNIR_0280"/>
<organism evidence="2 3">
    <name type="scientific">Thioalkalivibrio nitratireducens (strain DSM 14787 / UNIQEM 213 / ALEN2)</name>
    <dbReference type="NCBI Taxonomy" id="1255043"/>
    <lineage>
        <taxon>Bacteria</taxon>
        <taxon>Pseudomonadati</taxon>
        <taxon>Pseudomonadota</taxon>
        <taxon>Gammaproteobacteria</taxon>
        <taxon>Chromatiales</taxon>
        <taxon>Ectothiorhodospiraceae</taxon>
        <taxon>Thioalkalivibrio</taxon>
    </lineage>
</organism>
<protein>
    <recommendedName>
        <fullName evidence="4">DUF2934 domain-containing protein</fullName>
    </recommendedName>
</protein>
<dbReference type="PATRIC" id="fig|1255043.3.peg.281"/>
<dbReference type="eggNOG" id="ENOG5033GGS">
    <property type="taxonomic scope" value="Bacteria"/>
</dbReference>
<proteinExistence type="predicted"/>
<dbReference type="Proteomes" id="UP000010809">
    <property type="component" value="Chromosome"/>
</dbReference>
<evidence type="ECO:0000313" key="3">
    <source>
        <dbReference type="Proteomes" id="UP000010809"/>
    </source>
</evidence>
<feature type="region of interest" description="Disordered" evidence="1">
    <location>
        <begin position="1"/>
        <end position="79"/>
    </location>
</feature>
<keyword evidence="3" id="KW-1185">Reference proteome</keyword>
<dbReference type="InterPro" id="IPR021327">
    <property type="entry name" value="DUF2934"/>
</dbReference>
<evidence type="ECO:0008006" key="4">
    <source>
        <dbReference type="Google" id="ProtNLM"/>
    </source>
</evidence>
<evidence type="ECO:0000256" key="1">
    <source>
        <dbReference type="SAM" id="MobiDB-lite"/>
    </source>
</evidence>
<accession>L0DUH1</accession>
<dbReference type="EMBL" id="CP003989">
    <property type="protein sequence ID" value="AGA31991.1"/>
    <property type="molecule type" value="Genomic_DNA"/>
</dbReference>
<evidence type="ECO:0000313" key="2">
    <source>
        <dbReference type="EMBL" id="AGA31991.1"/>
    </source>
</evidence>
<dbReference type="AlphaFoldDB" id="L0DUH1"/>
<dbReference type="OrthoDB" id="8538784at2"/>